<dbReference type="AlphaFoldDB" id="A0AAV6UX63"/>
<reference evidence="1 2" key="1">
    <citation type="journal article" date="2022" name="Nat. Ecol. Evol.">
        <title>A masculinizing supergene underlies an exaggerated male reproductive morph in a spider.</title>
        <authorList>
            <person name="Hendrickx F."/>
            <person name="De Corte Z."/>
            <person name="Sonet G."/>
            <person name="Van Belleghem S.M."/>
            <person name="Kostlbacher S."/>
            <person name="Vangestel C."/>
        </authorList>
    </citation>
    <scope>NUCLEOTIDE SEQUENCE [LARGE SCALE GENOMIC DNA]</scope>
    <source>
        <strain evidence="1">W744_W776</strain>
    </source>
</reference>
<dbReference type="Proteomes" id="UP000827092">
    <property type="component" value="Unassembled WGS sequence"/>
</dbReference>
<dbReference type="EMBL" id="JAFNEN010000227">
    <property type="protein sequence ID" value="KAG8188920.1"/>
    <property type="molecule type" value="Genomic_DNA"/>
</dbReference>
<comment type="caution">
    <text evidence="1">The sequence shown here is derived from an EMBL/GenBank/DDBJ whole genome shotgun (WGS) entry which is preliminary data.</text>
</comment>
<name>A0AAV6UX63_9ARAC</name>
<proteinExistence type="predicted"/>
<sequence>MFLVLSYLASGSESYRCVRFRNCTTVTLRCKMNFCSPQRGPPCIHITPFLDLGLQDVRIHDIMLSLRQEAVGSLHRVIPNRCRETFLKN</sequence>
<gene>
    <name evidence="1" type="ORF">JTE90_014972</name>
</gene>
<evidence type="ECO:0000313" key="1">
    <source>
        <dbReference type="EMBL" id="KAG8188920.1"/>
    </source>
</evidence>
<protein>
    <recommendedName>
        <fullName evidence="3">SWIM-type domain-containing protein</fullName>
    </recommendedName>
</protein>
<evidence type="ECO:0008006" key="3">
    <source>
        <dbReference type="Google" id="ProtNLM"/>
    </source>
</evidence>
<organism evidence="1 2">
    <name type="scientific">Oedothorax gibbosus</name>
    <dbReference type="NCBI Taxonomy" id="931172"/>
    <lineage>
        <taxon>Eukaryota</taxon>
        <taxon>Metazoa</taxon>
        <taxon>Ecdysozoa</taxon>
        <taxon>Arthropoda</taxon>
        <taxon>Chelicerata</taxon>
        <taxon>Arachnida</taxon>
        <taxon>Araneae</taxon>
        <taxon>Araneomorphae</taxon>
        <taxon>Entelegynae</taxon>
        <taxon>Araneoidea</taxon>
        <taxon>Linyphiidae</taxon>
        <taxon>Erigoninae</taxon>
        <taxon>Oedothorax</taxon>
    </lineage>
</organism>
<keyword evidence="2" id="KW-1185">Reference proteome</keyword>
<accession>A0AAV6UX63</accession>
<evidence type="ECO:0000313" key="2">
    <source>
        <dbReference type="Proteomes" id="UP000827092"/>
    </source>
</evidence>